<keyword evidence="3" id="KW-1185">Reference proteome</keyword>
<dbReference type="RefSeq" id="WP_168046358.1">
    <property type="nucleotide sequence ID" value="NZ_JAATJM010000001.1"/>
</dbReference>
<accession>A0A7X5YKG5</accession>
<dbReference type="AlphaFoldDB" id="A0A7X5YKG5"/>
<dbReference type="PANTHER" id="PTHR33361:SF2">
    <property type="entry name" value="DUF885 DOMAIN-CONTAINING PROTEIN"/>
    <property type="match status" value="1"/>
</dbReference>
<evidence type="ECO:0000256" key="1">
    <source>
        <dbReference type="SAM" id="SignalP"/>
    </source>
</evidence>
<feature type="chain" id="PRO_5031269196" evidence="1">
    <location>
        <begin position="27"/>
        <end position="608"/>
    </location>
</feature>
<evidence type="ECO:0000313" key="2">
    <source>
        <dbReference type="EMBL" id="NJC41324.1"/>
    </source>
</evidence>
<sequence length="608" mass="66225">MIDRRKLLMTAGAGVGLAAAGVPAFASPRQTAAAGQLTAFMDRAFERILDSSPETVTAFGLDTGARADAASQLSVPTLAEEEKSRALTRSLRAELAAIDRGALTGQSAIHYDTLAANWDAVIATYDVPYGQGGWPDIYRVSQQSGAYQSTPDFLDSQHRIESAADAEAYVSRINAFADVLTAETERVREDFARGVVPPDFITAKAISQQEGMTSTPAGASPMVNSIVRRTAEKSIPGDWGPRVERLLTERVYPALSAQTAVLKQRLPTAGHEATVARLPAGEKFYANSLHYITTTRLSADEIHRIGVDQVAELSARADVLLKAQGLTQGSVAQRIAALGADPQYTYANTDAGKADLIADLNRQMQDMQARLPQAFGRLPKSGVEIKRVPPEIEAGASLGYYNSPSLDGSRPGIYYINLRDTSEWPKWTLPTLTYHEATPGHHFQIAIQQESDAAPKLMNLVFFSSYVEGWGLYAEQLADELGAYESDPLGQVGYLQSLMFRAARLVVDTGIHSKRWSREQGIRYMVETLGDQESASTSEVERYCGWPGQACAYKVGHNEWVRLREKAKAALGPRFDLKDFHDVALAGGGVPLTVLERVVDDWTARRMA</sequence>
<gene>
    <name evidence="2" type="ORF">GGQ87_001582</name>
</gene>
<dbReference type="InterPro" id="IPR010281">
    <property type="entry name" value="DUF885"/>
</dbReference>
<dbReference type="EMBL" id="JAATJM010000001">
    <property type="protein sequence ID" value="NJC41324.1"/>
    <property type="molecule type" value="Genomic_DNA"/>
</dbReference>
<protein>
    <submittedName>
        <fullName evidence="2">Uncharacterized protein (DUF885 family)</fullName>
    </submittedName>
</protein>
<dbReference type="Pfam" id="PF05960">
    <property type="entry name" value="DUF885"/>
    <property type="match status" value="1"/>
</dbReference>
<reference evidence="2 3" key="1">
    <citation type="submission" date="2020-03" db="EMBL/GenBank/DDBJ databases">
        <title>Genomic Encyclopedia of Type Strains, Phase IV (KMG-IV): sequencing the most valuable type-strain genomes for metagenomic binning, comparative biology and taxonomic classification.</title>
        <authorList>
            <person name="Goeker M."/>
        </authorList>
    </citation>
    <scope>NUCLEOTIDE SEQUENCE [LARGE SCALE GENOMIC DNA]</scope>
    <source>
        <strain evidence="2 3">DSM 4736</strain>
    </source>
</reference>
<comment type="caution">
    <text evidence="2">The sequence shown here is derived from an EMBL/GenBank/DDBJ whole genome shotgun (WGS) entry which is preliminary data.</text>
</comment>
<organism evidence="2 3">
    <name type="scientific">Brevundimonas alba</name>
    <dbReference type="NCBI Taxonomy" id="74314"/>
    <lineage>
        <taxon>Bacteria</taxon>
        <taxon>Pseudomonadati</taxon>
        <taxon>Pseudomonadota</taxon>
        <taxon>Alphaproteobacteria</taxon>
        <taxon>Caulobacterales</taxon>
        <taxon>Caulobacteraceae</taxon>
        <taxon>Brevundimonas</taxon>
    </lineage>
</organism>
<dbReference type="PROSITE" id="PS51318">
    <property type="entry name" value="TAT"/>
    <property type="match status" value="1"/>
</dbReference>
<proteinExistence type="predicted"/>
<dbReference type="Proteomes" id="UP000587415">
    <property type="component" value="Unassembled WGS sequence"/>
</dbReference>
<dbReference type="PANTHER" id="PTHR33361">
    <property type="entry name" value="GLR0591 PROTEIN"/>
    <property type="match status" value="1"/>
</dbReference>
<dbReference type="InterPro" id="IPR006311">
    <property type="entry name" value="TAT_signal"/>
</dbReference>
<keyword evidence="1" id="KW-0732">Signal</keyword>
<feature type="signal peptide" evidence="1">
    <location>
        <begin position="1"/>
        <end position="26"/>
    </location>
</feature>
<evidence type="ECO:0000313" key="3">
    <source>
        <dbReference type="Proteomes" id="UP000587415"/>
    </source>
</evidence>
<name>A0A7X5YKG5_9CAUL</name>